<reference evidence="3" key="1">
    <citation type="journal article" date="2014" name="Int. J. Syst. Evol. Microbiol.">
        <title>Complete genome sequence of Corynebacterium casei LMG S-19264T (=DSM 44701T), isolated from a smear-ripened cheese.</title>
        <authorList>
            <consortium name="US DOE Joint Genome Institute (JGI-PGF)"/>
            <person name="Walter F."/>
            <person name="Albersmeier A."/>
            <person name="Kalinowski J."/>
            <person name="Ruckert C."/>
        </authorList>
    </citation>
    <scope>NUCLEOTIDE SEQUENCE</scope>
    <source>
        <strain evidence="3">JCM 4059</strain>
    </source>
</reference>
<organism evidence="3 4">
    <name type="scientific">Streptomyces mashuensis</name>
    <dbReference type="NCBI Taxonomy" id="33904"/>
    <lineage>
        <taxon>Bacteria</taxon>
        <taxon>Bacillati</taxon>
        <taxon>Actinomycetota</taxon>
        <taxon>Actinomycetes</taxon>
        <taxon>Kitasatosporales</taxon>
        <taxon>Streptomycetaceae</taxon>
        <taxon>Streptomyces</taxon>
    </lineage>
</organism>
<feature type="transmembrane region" description="Helical" evidence="2">
    <location>
        <begin position="29"/>
        <end position="52"/>
    </location>
</feature>
<sequence length="84" mass="8871">MRGLSRPSRTRELRDAPDANSSPLHVHRAISWSVTVEVSAFLAVLVLPVLLVSGLRPVAAPVAAAAVLAGACRLTWHARGVRLG</sequence>
<accession>A0A919B9N9</accession>
<evidence type="ECO:0000313" key="3">
    <source>
        <dbReference type="EMBL" id="GHF67756.1"/>
    </source>
</evidence>
<feature type="transmembrane region" description="Helical" evidence="2">
    <location>
        <begin position="58"/>
        <end position="76"/>
    </location>
</feature>
<feature type="region of interest" description="Disordered" evidence="1">
    <location>
        <begin position="1"/>
        <end position="24"/>
    </location>
</feature>
<keyword evidence="4" id="KW-1185">Reference proteome</keyword>
<protein>
    <submittedName>
        <fullName evidence="3">Uncharacterized protein</fullName>
    </submittedName>
</protein>
<evidence type="ECO:0000313" key="4">
    <source>
        <dbReference type="Proteomes" id="UP000638313"/>
    </source>
</evidence>
<keyword evidence="2" id="KW-0812">Transmembrane</keyword>
<name>A0A919B9N9_9ACTN</name>
<keyword evidence="2" id="KW-0472">Membrane</keyword>
<proteinExistence type="predicted"/>
<dbReference type="AlphaFoldDB" id="A0A919B9N9"/>
<evidence type="ECO:0000256" key="2">
    <source>
        <dbReference type="SAM" id="Phobius"/>
    </source>
</evidence>
<dbReference type="Proteomes" id="UP000638313">
    <property type="component" value="Unassembled WGS sequence"/>
</dbReference>
<keyword evidence="2" id="KW-1133">Transmembrane helix</keyword>
<dbReference type="EMBL" id="BNBD01000016">
    <property type="protein sequence ID" value="GHF67756.1"/>
    <property type="molecule type" value="Genomic_DNA"/>
</dbReference>
<reference evidence="3" key="2">
    <citation type="submission" date="2020-09" db="EMBL/GenBank/DDBJ databases">
        <authorList>
            <person name="Sun Q."/>
            <person name="Ohkuma M."/>
        </authorList>
    </citation>
    <scope>NUCLEOTIDE SEQUENCE</scope>
    <source>
        <strain evidence="3">JCM 4059</strain>
    </source>
</reference>
<comment type="caution">
    <text evidence="3">The sequence shown here is derived from an EMBL/GenBank/DDBJ whole genome shotgun (WGS) entry which is preliminary data.</text>
</comment>
<evidence type="ECO:0000256" key="1">
    <source>
        <dbReference type="SAM" id="MobiDB-lite"/>
    </source>
</evidence>
<gene>
    <name evidence="3" type="ORF">GCM10010218_56560</name>
</gene>